<name>A0A5D0MHK5_9BACT</name>
<feature type="domain" description="Response regulatory" evidence="3">
    <location>
        <begin position="2"/>
        <end position="117"/>
    </location>
</feature>
<dbReference type="Gene3D" id="3.40.50.2300">
    <property type="match status" value="1"/>
</dbReference>
<reference evidence="4" key="1">
    <citation type="submission" date="2019-08" db="EMBL/GenBank/DDBJ databases">
        <title>Genomic characterization of a novel candidate phylum (ARYD3) from a high temperature, high salinity tertiary oil reservoir in north central Oklahoma, USA.</title>
        <authorList>
            <person name="Youssef N.H."/>
            <person name="Yadav A."/>
            <person name="Elshahed M.S."/>
        </authorList>
    </citation>
    <scope>NUCLEOTIDE SEQUENCE [LARGE SCALE GENOMIC DNA]</scope>
    <source>
        <strain evidence="4">ARYD3</strain>
    </source>
</reference>
<dbReference type="SMART" id="SM00448">
    <property type="entry name" value="REC"/>
    <property type="match status" value="1"/>
</dbReference>
<organism evidence="4 5">
    <name type="scientific">Candidatus Mcinerneyibacterium aminivorans</name>
    <dbReference type="NCBI Taxonomy" id="2703815"/>
    <lineage>
        <taxon>Bacteria</taxon>
        <taxon>Candidatus Macinerneyibacteriota</taxon>
        <taxon>Candidatus Mcinerneyibacteria</taxon>
        <taxon>Candidatus Mcinerneyibacteriales</taxon>
        <taxon>Candidatus Mcinerneyibacteriaceae</taxon>
        <taxon>Candidatus Mcinerneyibacterium</taxon>
    </lineage>
</organism>
<evidence type="ECO:0000259" key="3">
    <source>
        <dbReference type="PROSITE" id="PS50110"/>
    </source>
</evidence>
<dbReference type="InterPro" id="IPR001789">
    <property type="entry name" value="Sig_transdc_resp-reg_receiver"/>
</dbReference>
<evidence type="ECO:0000256" key="1">
    <source>
        <dbReference type="ARBA" id="ARBA00022553"/>
    </source>
</evidence>
<accession>A0A5D0MHK5</accession>
<dbReference type="Pfam" id="PF00072">
    <property type="entry name" value="Response_reg"/>
    <property type="match status" value="1"/>
</dbReference>
<dbReference type="SUPFAM" id="SSF52172">
    <property type="entry name" value="CheY-like"/>
    <property type="match status" value="1"/>
</dbReference>
<dbReference type="EMBL" id="VSIX01000058">
    <property type="protein sequence ID" value="TYB30991.1"/>
    <property type="molecule type" value="Genomic_DNA"/>
</dbReference>
<sequence length="120" mass="14247">MLILIVDDDEHIRRFFCEILDMKNIDYKIASNGEEAFEFLKNNRLKFDYIFLDYSLPDEDGISVAKKIKNNDQNIKIILFTGWNKEKFDQKDLELFDGFIKKPFNMGEILEIIEENDGKN</sequence>
<dbReference type="PANTHER" id="PTHR44591">
    <property type="entry name" value="STRESS RESPONSE REGULATOR PROTEIN 1"/>
    <property type="match status" value="1"/>
</dbReference>
<evidence type="ECO:0000313" key="4">
    <source>
        <dbReference type="EMBL" id="TYB30991.1"/>
    </source>
</evidence>
<proteinExistence type="predicted"/>
<gene>
    <name evidence="4" type="ORF">FXF47_06090</name>
</gene>
<dbReference type="CDD" id="cd00156">
    <property type="entry name" value="REC"/>
    <property type="match status" value="1"/>
</dbReference>
<keyword evidence="5" id="KW-1185">Reference proteome</keyword>
<feature type="modified residue" description="4-aspartylphosphate" evidence="2">
    <location>
        <position position="53"/>
    </location>
</feature>
<dbReference type="InterPro" id="IPR011006">
    <property type="entry name" value="CheY-like_superfamily"/>
</dbReference>
<evidence type="ECO:0000256" key="2">
    <source>
        <dbReference type="PROSITE-ProRule" id="PRU00169"/>
    </source>
</evidence>
<protein>
    <submittedName>
        <fullName evidence="4">Response regulator</fullName>
    </submittedName>
</protein>
<dbReference type="PANTHER" id="PTHR44591:SF3">
    <property type="entry name" value="RESPONSE REGULATORY DOMAIN-CONTAINING PROTEIN"/>
    <property type="match status" value="1"/>
</dbReference>
<dbReference type="InterPro" id="IPR050595">
    <property type="entry name" value="Bact_response_regulator"/>
</dbReference>
<evidence type="ECO:0000313" key="5">
    <source>
        <dbReference type="Proteomes" id="UP000324143"/>
    </source>
</evidence>
<dbReference type="PROSITE" id="PS50110">
    <property type="entry name" value="RESPONSE_REGULATORY"/>
    <property type="match status" value="1"/>
</dbReference>
<comment type="caution">
    <text evidence="4">The sequence shown here is derived from an EMBL/GenBank/DDBJ whole genome shotgun (WGS) entry which is preliminary data.</text>
</comment>
<dbReference type="GO" id="GO:0000160">
    <property type="term" value="P:phosphorelay signal transduction system"/>
    <property type="evidence" value="ECO:0007669"/>
    <property type="project" value="InterPro"/>
</dbReference>
<keyword evidence="1 2" id="KW-0597">Phosphoprotein</keyword>
<dbReference type="AlphaFoldDB" id="A0A5D0MHK5"/>
<dbReference type="Proteomes" id="UP000324143">
    <property type="component" value="Unassembled WGS sequence"/>
</dbReference>